<evidence type="ECO:0008006" key="4">
    <source>
        <dbReference type="Google" id="ProtNLM"/>
    </source>
</evidence>
<dbReference type="InterPro" id="IPR005363">
    <property type="entry name" value="UPF0167"/>
</dbReference>
<dbReference type="PATRIC" id="fig|1114965.3.peg.881"/>
<name>I1ZLI6_STRPA</name>
<accession>I1ZLI6</accession>
<evidence type="ECO:0000256" key="1">
    <source>
        <dbReference type="ARBA" id="ARBA00008525"/>
    </source>
</evidence>
<evidence type="ECO:0000313" key="3">
    <source>
        <dbReference type="Proteomes" id="UP000002865"/>
    </source>
</evidence>
<dbReference type="STRING" id="1114965.Spaf_0909"/>
<dbReference type="eggNOG" id="COG3196">
    <property type="taxonomic scope" value="Bacteria"/>
</dbReference>
<dbReference type="KEGG" id="scf:Spaf_0909"/>
<dbReference type="HOGENOM" id="CLU_983228_0_0_9"/>
<gene>
    <name evidence="2" type="ORF">Spaf_0909</name>
</gene>
<protein>
    <recommendedName>
        <fullName evidence="4">Colicin E2 tolerance protein CbrC-like protein</fullName>
    </recommendedName>
</protein>
<proteinExistence type="inferred from homology"/>
<dbReference type="AlphaFoldDB" id="I1ZLI6"/>
<organism evidence="2 3">
    <name type="scientific">Streptococcus parasanguinis FW213</name>
    <dbReference type="NCBI Taxonomy" id="1114965"/>
    <lineage>
        <taxon>Bacteria</taxon>
        <taxon>Bacillati</taxon>
        <taxon>Bacillota</taxon>
        <taxon>Bacilli</taxon>
        <taxon>Lactobacillales</taxon>
        <taxon>Streptococcaceae</taxon>
        <taxon>Streptococcus</taxon>
    </lineage>
</organism>
<reference evidence="2 3" key="1">
    <citation type="journal article" date="2012" name="PLoS ONE">
        <title>Complete Genome and Transcriptomes of Streptococcus parasanguinis FW213: Phylogenic Relations and Potential Virulence Mechanisms.</title>
        <authorList>
            <person name="Geng J."/>
            <person name="Chiu C.H."/>
            <person name="Tang P."/>
            <person name="Chen Y."/>
            <person name="Shieh H.R."/>
            <person name="Hu S."/>
            <person name="Chen Y.Y."/>
        </authorList>
    </citation>
    <scope>NUCLEOTIDE SEQUENCE [LARGE SCALE GENOMIC DNA]</scope>
    <source>
        <strain evidence="2 3">FW213</strain>
    </source>
</reference>
<evidence type="ECO:0000313" key="2">
    <source>
        <dbReference type="EMBL" id="AFJ25910.1"/>
    </source>
</evidence>
<dbReference type="PaxDb" id="1114965-Spaf_0909"/>
<sequence length="294" mass="33942">MIPLKMKASSPMNDSMKEYIHLKKQFQEQDKDSSSVLALYEFADRLALLETPEAKQVLVDVYQELGLYTSAFALFSELVDKSDRKQVKKLFTLEKMSHSHGDRFALTRPLTEKEKEAHKEKIRDLPSFRYHPDPLATGAFKEGEPKNCPSCGEDHTIYYALRPYCEEELSHLCPTCIATGRAAQKFEAEFIQDADWQGVMDKEKDQVLFCQTPGYSSWQGEYWLSCCRDYCAYLGTVGTRELEEMGIAEQVLAEYESRNEFQDVAEYLVKDGSMCGYLFRCLHCEQYHLWVDAD</sequence>
<dbReference type="Pfam" id="PF03691">
    <property type="entry name" value="UPF0167"/>
    <property type="match status" value="1"/>
</dbReference>
<dbReference type="EMBL" id="CP003122">
    <property type="protein sequence ID" value="AFJ25910.1"/>
    <property type="molecule type" value="Genomic_DNA"/>
</dbReference>
<dbReference type="Proteomes" id="UP000002865">
    <property type="component" value="Chromosome"/>
</dbReference>
<comment type="similarity">
    <text evidence="1">Belongs to the UPF0167 family.</text>
</comment>